<keyword evidence="4" id="KW-1185">Reference proteome</keyword>
<protein>
    <submittedName>
        <fullName evidence="3">TMV resistance protein N-like</fullName>
    </submittedName>
</protein>
<dbReference type="Proteomes" id="UP000265520">
    <property type="component" value="Unassembled WGS sequence"/>
</dbReference>
<dbReference type="SMART" id="SM00255">
    <property type="entry name" value="TIR"/>
    <property type="match status" value="1"/>
</dbReference>
<sequence length="152" mass="17257">MSLRVPLHGRTYNYDVFLSYHDKDAGKSFASDLYSALTQAGLVVYINHNNLTTGDQTNFSAIEASRSSIMIFSSNFDASIWFLEEIEKILECRRSIEQVVVPVFYGVDDSDVRRQEGIFGKVTESYESMRYTAALFEAADMLLGILTGDYRY</sequence>
<dbReference type="SUPFAM" id="SSF52200">
    <property type="entry name" value="Toll/Interleukin receptor TIR domain"/>
    <property type="match status" value="1"/>
</dbReference>
<feature type="domain" description="TIR" evidence="2">
    <location>
        <begin position="12"/>
        <end position="152"/>
    </location>
</feature>
<evidence type="ECO:0000259" key="2">
    <source>
        <dbReference type="PROSITE" id="PS50104"/>
    </source>
</evidence>
<accession>A0A392ME83</accession>
<organism evidence="3 4">
    <name type="scientific">Trifolium medium</name>
    <dbReference type="NCBI Taxonomy" id="97028"/>
    <lineage>
        <taxon>Eukaryota</taxon>
        <taxon>Viridiplantae</taxon>
        <taxon>Streptophyta</taxon>
        <taxon>Embryophyta</taxon>
        <taxon>Tracheophyta</taxon>
        <taxon>Spermatophyta</taxon>
        <taxon>Magnoliopsida</taxon>
        <taxon>eudicotyledons</taxon>
        <taxon>Gunneridae</taxon>
        <taxon>Pentapetalae</taxon>
        <taxon>rosids</taxon>
        <taxon>fabids</taxon>
        <taxon>Fabales</taxon>
        <taxon>Fabaceae</taxon>
        <taxon>Papilionoideae</taxon>
        <taxon>50 kb inversion clade</taxon>
        <taxon>NPAAA clade</taxon>
        <taxon>Hologalegina</taxon>
        <taxon>IRL clade</taxon>
        <taxon>Trifolieae</taxon>
        <taxon>Trifolium</taxon>
    </lineage>
</organism>
<dbReference type="GO" id="GO:0007165">
    <property type="term" value="P:signal transduction"/>
    <property type="evidence" value="ECO:0007669"/>
    <property type="project" value="InterPro"/>
</dbReference>
<dbReference type="Pfam" id="PF01582">
    <property type="entry name" value="TIR"/>
    <property type="match status" value="1"/>
</dbReference>
<proteinExistence type="predicted"/>
<dbReference type="PANTHER" id="PTHR32009">
    <property type="entry name" value="TMV RESISTANCE PROTEIN N-LIKE"/>
    <property type="match status" value="1"/>
</dbReference>
<dbReference type="PROSITE" id="PS50104">
    <property type="entry name" value="TIR"/>
    <property type="match status" value="1"/>
</dbReference>
<dbReference type="InterPro" id="IPR035897">
    <property type="entry name" value="Toll_tir_struct_dom_sf"/>
</dbReference>
<reference evidence="3 4" key="1">
    <citation type="journal article" date="2018" name="Front. Plant Sci.">
        <title>Red Clover (Trifolium pratense) and Zigzag Clover (T. medium) - A Picture of Genomic Similarities and Differences.</title>
        <authorList>
            <person name="Dluhosova J."/>
            <person name="Istvanek J."/>
            <person name="Nedelnik J."/>
            <person name="Repkova J."/>
        </authorList>
    </citation>
    <scope>NUCLEOTIDE SEQUENCE [LARGE SCALE GENOMIC DNA]</scope>
    <source>
        <strain evidence="4">cv. 10/8</strain>
        <tissue evidence="3">Leaf</tissue>
    </source>
</reference>
<evidence type="ECO:0000313" key="4">
    <source>
        <dbReference type="Proteomes" id="UP000265520"/>
    </source>
</evidence>
<keyword evidence="1" id="KW-0520">NAD</keyword>
<dbReference type="EMBL" id="LXQA010008776">
    <property type="protein sequence ID" value="MCH85581.1"/>
    <property type="molecule type" value="Genomic_DNA"/>
</dbReference>
<evidence type="ECO:0000256" key="1">
    <source>
        <dbReference type="ARBA" id="ARBA00023027"/>
    </source>
</evidence>
<dbReference type="PANTHER" id="PTHR32009:SF160">
    <property type="entry name" value="DISEASE RESISTANCE PROTEIN (TIR-NBS-LRR CLASS)"/>
    <property type="match status" value="1"/>
</dbReference>
<name>A0A392ME83_9FABA</name>
<dbReference type="InterPro" id="IPR000157">
    <property type="entry name" value="TIR_dom"/>
</dbReference>
<dbReference type="AlphaFoldDB" id="A0A392ME83"/>
<gene>
    <name evidence="3" type="ORF">A2U01_0006429</name>
</gene>
<dbReference type="Gene3D" id="3.40.50.10140">
    <property type="entry name" value="Toll/interleukin-1 receptor homology (TIR) domain"/>
    <property type="match status" value="1"/>
</dbReference>
<evidence type="ECO:0000313" key="3">
    <source>
        <dbReference type="EMBL" id="MCH85581.1"/>
    </source>
</evidence>
<comment type="caution">
    <text evidence="3">The sequence shown here is derived from an EMBL/GenBank/DDBJ whole genome shotgun (WGS) entry which is preliminary data.</text>
</comment>